<keyword evidence="3" id="KW-1185">Reference proteome</keyword>
<evidence type="ECO:0000313" key="3">
    <source>
        <dbReference type="Proteomes" id="UP000789375"/>
    </source>
</evidence>
<feature type="region of interest" description="Disordered" evidence="1">
    <location>
        <begin position="27"/>
        <end position="77"/>
    </location>
</feature>
<sequence length="102" mass="11435">MIAVEVSIEELDDVNLFIVINKSQQRIIGNSNNGNGNNSGIDHGNNIDIMSVQNPVERRPKGRSKSKKVKSSLEQPSVKTQYKCKLCKQRDITARLVKNKNN</sequence>
<name>A0A9N9HWB7_FUNMO</name>
<evidence type="ECO:0000313" key="2">
    <source>
        <dbReference type="EMBL" id="CAG8709339.1"/>
    </source>
</evidence>
<reference evidence="2" key="1">
    <citation type="submission" date="2021-06" db="EMBL/GenBank/DDBJ databases">
        <authorList>
            <person name="Kallberg Y."/>
            <person name="Tangrot J."/>
            <person name="Rosling A."/>
        </authorList>
    </citation>
    <scope>NUCLEOTIDE SEQUENCE</scope>
    <source>
        <strain evidence="2">87-6 pot B 2015</strain>
    </source>
</reference>
<proteinExistence type="predicted"/>
<comment type="caution">
    <text evidence="2">The sequence shown here is derived from an EMBL/GenBank/DDBJ whole genome shotgun (WGS) entry which is preliminary data.</text>
</comment>
<accession>A0A9N9HWB7</accession>
<dbReference type="Proteomes" id="UP000789375">
    <property type="component" value="Unassembled WGS sequence"/>
</dbReference>
<dbReference type="EMBL" id="CAJVPP010010242">
    <property type="protein sequence ID" value="CAG8709339.1"/>
    <property type="molecule type" value="Genomic_DNA"/>
</dbReference>
<evidence type="ECO:0000256" key="1">
    <source>
        <dbReference type="SAM" id="MobiDB-lite"/>
    </source>
</evidence>
<feature type="compositionally biased region" description="Low complexity" evidence="1">
    <location>
        <begin position="27"/>
        <end position="49"/>
    </location>
</feature>
<feature type="compositionally biased region" description="Basic residues" evidence="1">
    <location>
        <begin position="60"/>
        <end position="70"/>
    </location>
</feature>
<protein>
    <submittedName>
        <fullName evidence="2">7162_t:CDS:1</fullName>
    </submittedName>
</protein>
<gene>
    <name evidence="2" type="ORF">FMOSSE_LOCUS14225</name>
</gene>
<dbReference type="AlphaFoldDB" id="A0A9N9HWB7"/>
<organism evidence="2 3">
    <name type="scientific">Funneliformis mosseae</name>
    <name type="common">Endomycorrhizal fungus</name>
    <name type="synonym">Glomus mosseae</name>
    <dbReference type="NCBI Taxonomy" id="27381"/>
    <lineage>
        <taxon>Eukaryota</taxon>
        <taxon>Fungi</taxon>
        <taxon>Fungi incertae sedis</taxon>
        <taxon>Mucoromycota</taxon>
        <taxon>Glomeromycotina</taxon>
        <taxon>Glomeromycetes</taxon>
        <taxon>Glomerales</taxon>
        <taxon>Glomeraceae</taxon>
        <taxon>Funneliformis</taxon>
    </lineage>
</organism>